<proteinExistence type="inferred from homology"/>
<feature type="transmembrane region" description="Helical" evidence="5">
    <location>
        <begin position="469"/>
        <end position="488"/>
    </location>
</feature>
<dbReference type="Pfam" id="PF01869">
    <property type="entry name" value="BcrAD_BadFG"/>
    <property type="match status" value="1"/>
</dbReference>
<name>A0A7J0ETG8_9ERIC</name>
<evidence type="ECO:0000256" key="2">
    <source>
        <dbReference type="ARBA" id="ARBA00012122"/>
    </source>
</evidence>
<dbReference type="PANTHER" id="PTHR43190:SF1">
    <property type="entry name" value="N-ACETYL-D-GLUCOSAMINE KINASE"/>
    <property type="match status" value="1"/>
</dbReference>
<protein>
    <recommendedName>
        <fullName evidence="3">N-acetyl-D-glucosamine kinase</fullName>
        <ecNumber evidence="2">2.7.1.59</ecNumber>
    </recommendedName>
    <alternativeName>
        <fullName evidence="4">GlcNAc kinase</fullName>
    </alternativeName>
</protein>
<dbReference type="GO" id="GO:0045127">
    <property type="term" value="F:N-acetylglucosamine kinase activity"/>
    <property type="evidence" value="ECO:0007669"/>
    <property type="project" value="UniProtKB-EC"/>
</dbReference>
<gene>
    <name evidence="7" type="ORF">Acr_06g0008170</name>
</gene>
<dbReference type="CDD" id="cd24081">
    <property type="entry name" value="ASKHA_NBD_DdNAGK-like"/>
    <property type="match status" value="1"/>
</dbReference>
<dbReference type="AlphaFoldDB" id="A0A7J0ETG8"/>
<evidence type="ECO:0000313" key="7">
    <source>
        <dbReference type="EMBL" id="GFY88877.1"/>
    </source>
</evidence>
<dbReference type="Proteomes" id="UP000585474">
    <property type="component" value="Unassembled WGS sequence"/>
</dbReference>
<comment type="caution">
    <text evidence="7">The sequence shown here is derived from an EMBL/GenBank/DDBJ whole genome shotgun (WGS) entry which is preliminary data.</text>
</comment>
<feature type="domain" description="ATPase BadF/BadG/BcrA/BcrD type" evidence="6">
    <location>
        <begin position="227"/>
        <end position="468"/>
    </location>
</feature>
<evidence type="ECO:0000259" key="6">
    <source>
        <dbReference type="Pfam" id="PF01869"/>
    </source>
</evidence>
<dbReference type="EMBL" id="BJWL01000006">
    <property type="protein sequence ID" value="GFY88877.1"/>
    <property type="molecule type" value="Genomic_DNA"/>
</dbReference>
<keyword evidence="5" id="KW-0812">Transmembrane</keyword>
<keyword evidence="5" id="KW-0472">Membrane</keyword>
<dbReference type="OrthoDB" id="311172at2759"/>
<dbReference type="SUPFAM" id="SSF53067">
    <property type="entry name" value="Actin-like ATPase domain"/>
    <property type="match status" value="2"/>
</dbReference>
<keyword evidence="8" id="KW-1185">Reference proteome</keyword>
<organism evidence="7 8">
    <name type="scientific">Actinidia rufa</name>
    <dbReference type="NCBI Taxonomy" id="165716"/>
    <lineage>
        <taxon>Eukaryota</taxon>
        <taxon>Viridiplantae</taxon>
        <taxon>Streptophyta</taxon>
        <taxon>Embryophyta</taxon>
        <taxon>Tracheophyta</taxon>
        <taxon>Spermatophyta</taxon>
        <taxon>Magnoliopsida</taxon>
        <taxon>eudicotyledons</taxon>
        <taxon>Gunneridae</taxon>
        <taxon>Pentapetalae</taxon>
        <taxon>asterids</taxon>
        <taxon>Ericales</taxon>
        <taxon>Actinidiaceae</taxon>
        <taxon>Actinidia</taxon>
    </lineage>
</organism>
<accession>A0A7J0ETG8</accession>
<dbReference type="Gene3D" id="3.30.420.40">
    <property type="match status" value="2"/>
</dbReference>
<evidence type="ECO:0000256" key="4">
    <source>
        <dbReference type="ARBA" id="ARBA00031123"/>
    </source>
</evidence>
<evidence type="ECO:0000313" key="8">
    <source>
        <dbReference type="Proteomes" id="UP000585474"/>
    </source>
</evidence>
<dbReference type="PANTHER" id="PTHR43190">
    <property type="entry name" value="N-ACETYL-D-GLUCOSAMINE KINASE"/>
    <property type="match status" value="1"/>
</dbReference>
<sequence length="508" mass="54190">MAKYNAEIWGFESEDLGGPAAAVILGLDGGTTSTVCICIPLLHSLPDPIPILARSVAGCSNHNSIGGCEGLTQPSRKMADTSMTADHWRLLGLDAPLAFNNSGRRPTHLESDLTLGLHLGACRGLPLRKFGTLSDTLGRCKDHMSEEPSLEGSFDKPLTLASKPHSSFGPGKVRLWIPVILEGGEEPRARSLRNYPGAQESSLVGLAPREEMLGEGSPCSSSLYPQLSRREYKRSAVRAVCLGVSGVNHPKDQERVLNWLRDIFPSHVKLYVHNDAVAALASGTFGKIRGCVLIAGTGSISYGFTEDGREARAAGAGPVLGDWGSGYGIAARALTGVIKAHDGRGPQTMLTNRILQSLGLSSPDELIGWTYKDPSWARIAALVPEVVSCAEAGDQIANKILEDAVQELSLSVKAVVKRLCLGGADGSGSFPVVMVGGVLEANKKWDIGKEVTDCIQKTYPGACPVIPKVGILLTFPLLVIVIGTYFIIEYVCHRCNNEFWQCDTHATA</sequence>
<evidence type="ECO:0000256" key="5">
    <source>
        <dbReference type="SAM" id="Phobius"/>
    </source>
</evidence>
<dbReference type="EC" id="2.7.1.59" evidence="2"/>
<dbReference type="InterPro" id="IPR052519">
    <property type="entry name" value="Euk-type_GlcNAc_Kinase"/>
</dbReference>
<dbReference type="InterPro" id="IPR002731">
    <property type="entry name" value="ATPase_BadF"/>
</dbReference>
<keyword evidence="5" id="KW-1133">Transmembrane helix</keyword>
<comment type="similarity">
    <text evidence="1">Belongs to the eukaryotic-type N-acetylglucosamine kinase family.</text>
</comment>
<dbReference type="InterPro" id="IPR043129">
    <property type="entry name" value="ATPase_NBD"/>
</dbReference>
<reference evidence="7 8" key="1">
    <citation type="submission" date="2019-07" db="EMBL/GenBank/DDBJ databases">
        <title>De Novo Assembly of kiwifruit Actinidia rufa.</title>
        <authorList>
            <person name="Sugita-Konishi S."/>
            <person name="Sato K."/>
            <person name="Mori E."/>
            <person name="Abe Y."/>
            <person name="Kisaki G."/>
            <person name="Hamano K."/>
            <person name="Suezawa K."/>
            <person name="Otani M."/>
            <person name="Fukuda T."/>
            <person name="Manabe T."/>
            <person name="Gomi K."/>
            <person name="Tabuchi M."/>
            <person name="Akimitsu K."/>
            <person name="Kataoka I."/>
        </authorList>
    </citation>
    <scope>NUCLEOTIDE SEQUENCE [LARGE SCALE GENOMIC DNA]</scope>
    <source>
        <strain evidence="8">cv. Fuchu</strain>
    </source>
</reference>
<evidence type="ECO:0000256" key="1">
    <source>
        <dbReference type="ARBA" id="ARBA00006198"/>
    </source>
</evidence>
<evidence type="ECO:0000256" key="3">
    <source>
        <dbReference type="ARBA" id="ARBA00014974"/>
    </source>
</evidence>